<dbReference type="Gene3D" id="2.10.50.10">
    <property type="entry name" value="Tumor Necrosis Factor Receptor, subunit A, domain 2"/>
    <property type="match status" value="3"/>
</dbReference>
<feature type="domain" description="TNFR-Cys" evidence="15">
    <location>
        <begin position="55"/>
        <end position="97"/>
    </location>
</feature>
<dbReference type="GO" id="GO:0050830">
    <property type="term" value="P:defense response to Gram-positive bacterium"/>
    <property type="evidence" value="ECO:0007669"/>
    <property type="project" value="TreeGrafter"/>
</dbReference>
<dbReference type="Proteomes" id="UP000314983">
    <property type="component" value="Chromosome 23"/>
</dbReference>
<name>A0AAY5EHD1_ELEEL</name>
<dbReference type="SUPFAM" id="SSF57586">
    <property type="entry name" value="TNF receptor-like"/>
    <property type="match status" value="2"/>
</dbReference>
<evidence type="ECO:0000256" key="12">
    <source>
        <dbReference type="PROSITE-ProRule" id="PRU00206"/>
    </source>
</evidence>
<dbReference type="AlphaFoldDB" id="A0AAY5EHD1"/>
<protein>
    <recommendedName>
        <fullName evidence="15">TNFR-Cys domain-containing protein</fullName>
    </recommendedName>
</protein>
<dbReference type="Ensembl" id="ENSEEET00000058831.1">
    <property type="protein sequence ID" value="ENSEEEP00000056315.1"/>
    <property type="gene ID" value="ENSEEEG00000000864.2"/>
</dbReference>
<evidence type="ECO:0000256" key="14">
    <source>
        <dbReference type="SAM" id="SignalP"/>
    </source>
</evidence>
<dbReference type="CDD" id="cd13405">
    <property type="entry name" value="TNFRSF14_teleost"/>
    <property type="match status" value="1"/>
</dbReference>
<keyword evidence="3" id="KW-0945">Host-virus interaction</keyword>
<evidence type="ECO:0000256" key="9">
    <source>
        <dbReference type="ARBA" id="ARBA00023157"/>
    </source>
</evidence>
<feature type="transmembrane region" description="Helical" evidence="13">
    <location>
        <begin position="212"/>
        <end position="229"/>
    </location>
</feature>
<proteinExistence type="predicted"/>
<dbReference type="PANTHER" id="PTHR46838">
    <property type="entry name" value="TUMOR NECROSIS FACTOR RECEPTOR SUPERFAMILY MEMBER 14"/>
    <property type="match status" value="1"/>
</dbReference>
<feature type="repeat" description="TNFR-Cys" evidence="12">
    <location>
        <begin position="55"/>
        <end position="97"/>
    </location>
</feature>
<reference evidence="16" key="2">
    <citation type="submission" date="2025-08" db="UniProtKB">
        <authorList>
            <consortium name="Ensembl"/>
        </authorList>
    </citation>
    <scope>IDENTIFICATION</scope>
</reference>
<accession>A0AAY5EHD1</accession>
<evidence type="ECO:0000256" key="13">
    <source>
        <dbReference type="SAM" id="Phobius"/>
    </source>
</evidence>
<evidence type="ECO:0000256" key="4">
    <source>
        <dbReference type="ARBA" id="ARBA00022692"/>
    </source>
</evidence>
<keyword evidence="10" id="KW-0675">Receptor</keyword>
<keyword evidence="2" id="KW-0597">Phosphoprotein</keyword>
<feature type="signal peptide" evidence="14">
    <location>
        <begin position="1"/>
        <end position="16"/>
    </location>
</feature>
<sequence length="247" mass="27357">MLTLENFTVSLNFVMCACVCDRAEYEINGECCPRCAPGNRVSQHCTMDTSTTCISCLASTYIDKPSGLSKCLTCTICDAGQGLRTKAACTQFSDTLCEPLEGHYCIGKNKWSYTKALGHSKCNAGQFIKQRGTPSSDTVYDDCKGETYSNGSLCLPYTSCEALGLEEIKARTPSSDSQCGKSPAVVTILIIFVAVYIYKLQQRPRSNMGKMVYHNCWFVCFFGFFYELIHSYTITNKDENVNIKANN</sequence>
<evidence type="ECO:0000256" key="5">
    <source>
        <dbReference type="ARBA" id="ARBA00022729"/>
    </source>
</evidence>
<dbReference type="PANTHER" id="PTHR46838:SF1">
    <property type="entry name" value="TUMOR NECROSIS FACTOR RECEPTOR SUPERFAMILY MEMBER 14"/>
    <property type="match status" value="1"/>
</dbReference>
<keyword evidence="11" id="KW-0325">Glycoprotein</keyword>
<evidence type="ECO:0000256" key="3">
    <source>
        <dbReference type="ARBA" id="ARBA00022581"/>
    </source>
</evidence>
<dbReference type="SMART" id="SM00208">
    <property type="entry name" value="TNFR"/>
    <property type="match status" value="4"/>
</dbReference>
<dbReference type="FunFam" id="2.10.50.10:FF:000007">
    <property type="entry name" value="TNF receptor superfamily member 14"/>
    <property type="match status" value="1"/>
</dbReference>
<evidence type="ECO:0000256" key="11">
    <source>
        <dbReference type="ARBA" id="ARBA00023180"/>
    </source>
</evidence>
<dbReference type="GO" id="GO:0002720">
    <property type="term" value="P:positive regulation of cytokine production involved in immune response"/>
    <property type="evidence" value="ECO:0007669"/>
    <property type="project" value="TreeGrafter"/>
</dbReference>
<evidence type="ECO:0000256" key="7">
    <source>
        <dbReference type="ARBA" id="ARBA00022989"/>
    </source>
</evidence>
<comment type="caution">
    <text evidence="12">Lacks conserved residue(s) required for the propagation of feature annotation.</text>
</comment>
<feature type="chain" id="PRO_5044300759" description="TNFR-Cys domain-containing protein" evidence="14">
    <location>
        <begin position="17"/>
        <end position="247"/>
    </location>
</feature>
<evidence type="ECO:0000313" key="16">
    <source>
        <dbReference type="Ensembl" id="ENSEEEP00000056315.1"/>
    </source>
</evidence>
<comment type="subcellular location">
    <subcellularLocation>
        <location evidence="1">Membrane</location>
        <topology evidence="1">Single-pass type I membrane protein</topology>
    </subcellularLocation>
</comment>
<keyword evidence="9 12" id="KW-1015">Disulfide bond</keyword>
<keyword evidence="4 13" id="KW-0812">Transmembrane</keyword>
<evidence type="ECO:0000256" key="1">
    <source>
        <dbReference type="ARBA" id="ARBA00004479"/>
    </source>
</evidence>
<dbReference type="Pfam" id="PF00020">
    <property type="entry name" value="TNFR_c6"/>
    <property type="match status" value="1"/>
</dbReference>
<dbReference type="PROSITE" id="PS50050">
    <property type="entry name" value="TNFR_NGFR_2"/>
    <property type="match status" value="1"/>
</dbReference>
<feature type="transmembrane region" description="Helical" evidence="13">
    <location>
        <begin position="182"/>
        <end position="200"/>
    </location>
</feature>
<keyword evidence="6" id="KW-0677">Repeat</keyword>
<evidence type="ECO:0000256" key="10">
    <source>
        <dbReference type="ARBA" id="ARBA00023170"/>
    </source>
</evidence>
<reference evidence="16 17" key="1">
    <citation type="submission" date="2020-05" db="EMBL/GenBank/DDBJ databases">
        <title>Electrophorus electricus (electric eel) genome, fEleEle1, primary haplotype.</title>
        <authorList>
            <person name="Myers G."/>
            <person name="Meyer A."/>
            <person name="Fedrigo O."/>
            <person name="Formenti G."/>
            <person name="Rhie A."/>
            <person name="Tracey A."/>
            <person name="Sims Y."/>
            <person name="Jarvis E.D."/>
        </authorList>
    </citation>
    <scope>NUCLEOTIDE SEQUENCE [LARGE SCALE GENOMIC DNA]</scope>
</reference>
<evidence type="ECO:0000256" key="2">
    <source>
        <dbReference type="ARBA" id="ARBA00022553"/>
    </source>
</evidence>
<keyword evidence="5 14" id="KW-0732">Signal</keyword>
<keyword evidence="7 13" id="KW-1133">Transmembrane helix</keyword>
<dbReference type="GO" id="GO:0046642">
    <property type="term" value="P:negative regulation of alpha-beta T cell proliferation"/>
    <property type="evidence" value="ECO:0007669"/>
    <property type="project" value="TreeGrafter"/>
</dbReference>
<reference evidence="16" key="3">
    <citation type="submission" date="2025-09" db="UniProtKB">
        <authorList>
            <consortium name="Ensembl"/>
        </authorList>
    </citation>
    <scope>IDENTIFICATION</scope>
</reference>
<keyword evidence="8 13" id="KW-0472">Membrane</keyword>
<organism evidence="16 17">
    <name type="scientific">Electrophorus electricus</name>
    <name type="common">Electric eel</name>
    <name type="synonym">Gymnotus electricus</name>
    <dbReference type="NCBI Taxonomy" id="8005"/>
    <lineage>
        <taxon>Eukaryota</taxon>
        <taxon>Metazoa</taxon>
        <taxon>Chordata</taxon>
        <taxon>Craniata</taxon>
        <taxon>Vertebrata</taxon>
        <taxon>Euteleostomi</taxon>
        <taxon>Actinopterygii</taxon>
        <taxon>Neopterygii</taxon>
        <taxon>Teleostei</taxon>
        <taxon>Ostariophysi</taxon>
        <taxon>Gymnotiformes</taxon>
        <taxon>Gymnotoidei</taxon>
        <taxon>Gymnotidae</taxon>
        <taxon>Electrophorus</taxon>
    </lineage>
</organism>
<dbReference type="GeneTree" id="ENSGT00950000183126"/>
<keyword evidence="17" id="KW-1185">Reference proteome</keyword>
<evidence type="ECO:0000256" key="6">
    <source>
        <dbReference type="ARBA" id="ARBA00022737"/>
    </source>
</evidence>
<dbReference type="FunFam" id="2.10.50.10:FF:000009">
    <property type="entry name" value="Tumor necrosis factor receptor superfamily member 14"/>
    <property type="match status" value="1"/>
</dbReference>
<dbReference type="GO" id="GO:0050829">
    <property type="term" value="P:defense response to Gram-negative bacterium"/>
    <property type="evidence" value="ECO:0007669"/>
    <property type="project" value="TreeGrafter"/>
</dbReference>
<evidence type="ECO:0000256" key="8">
    <source>
        <dbReference type="ARBA" id="ARBA00023136"/>
    </source>
</evidence>
<dbReference type="GO" id="GO:2000406">
    <property type="term" value="P:positive regulation of T cell migration"/>
    <property type="evidence" value="ECO:0007669"/>
    <property type="project" value="TreeGrafter"/>
</dbReference>
<feature type="disulfide bond" evidence="12">
    <location>
        <begin position="56"/>
        <end position="71"/>
    </location>
</feature>
<dbReference type="GO" id="GO:0009897">
    <property type="term" value="C:external side of plasma membrane"/>
    <property type="evidence" value="ECO:0007669"/>
    <property type="project" value="TreeGrafter"/>
</dbReference>
<dbReference type="PROSITE" id="PS00652">
    <property type="entry name" value="TNFR_NGFR_1"/>
    <property type="match status" value="1"/>
</dbReference>
<evidence type="ECO:0000313" key="17">
    <source>
        <dbReference type="Proteomes" id="UP000314983"/>
    </source>
</evidence>
<evidence type="ECO:0000259" key="15">
    <source>
        <dbReference type="PROSITE" id="PS50050"/>
    </source>
</evidence>
<dbReference type="InterPro" id="IPR001368">
    <property type="entry name" value="TNFR/NGFR_Cys_rich_reg"/>
</dbReference>